<dbReference type="InterPro" id="IPR013525">
    <property type="entry name" value="ABC2_TM"/>
</dbReference>
<dbReference type="PANTHER" id="PTHR48041">
    <property type="entry name" value="ABC TRANSPORTER G FAMILY MEMBER 28"/>
    <property type="match status" value="1"/>
</dbReference>
<dbReference type="Gene3D" id="2.60.200.20">
    <property type="match status" value="2"/>
</dbReference>
<dbReference type="GO" id="GO:0140359">
    <property type="term" value="F:ABC-type transporter activity"/>
    <property type="evidence" value="ECO:0007669"/>
    <property type="project" value="InterPro"/>
</dbReference>
<dbReference type="Pfam" id="PF01061">
    <property type="entry name" value="ABC2_membrane"/>
    <property type="match status" value="1"/>
</dbReference>
<organism evidence="12 13">
    <name type="scientific">[Mycobacterium] manitobense</name>
    <dbReference type="NCBI Taxonomy" id="190147"/>
    <lineage>
        <taxon>Bacteria</taxon>
        <taxon>Bacillati</taxon>
        <taxon>Actinomycetota</taxon>
        <taxon>Actinomycetes</taxon>
        <taxon>Mycobacteriales</taxon>
        <taxon>Mycobacteriaceae</taxon>
        <taxon>Mycolicibacterium</taxon>
    </lineage>
</organism>
<dbReference type="Pfam" id="PF00498">
    <property type="entry name" value="FHA"/>
    <property type="match status" value="2"/>
</dbReference>
<dbReference type="Proteomes" id="UP001140293">
    <property type="component" value="Unassembled WGS sequence"/>
</dbReference>
<dbReference type="AlphaFoldDB" id="A0A9X3BW32"/>
<dbReference type="Pfam" id="PF00005">
    <property type="entry name" value="ABC_tran"/>
    <property type="match status" value="1"/>
</dbReference>
<keyword evidence="3" id="KW-0597">Phosphoprotein</keyword>
<dbReference type="GO" id="GO:0016020">
    <property type="term" value="C:membrane"/>
    <property type="evidence" value="ECO:0007669"/>
    <property type="project" value="UniProtKB-SubCell"/>
</dbReference>
<dbReference type="SUPFAM" id="SSF49879">
    <property type="entry name" value="SMAD/FHA domain"/>
    <property type="match status" value="2"/>
</dbReference>
<dbReference type="EMBL" id="JACKSJ010000062">
    <property type="protein sequence ID" value="MCV7169982.1"/>
    <property type="molecule type" value="Genomic_DNA"/>
</dbReference>
<feature type="transmembrane region" description="Helical" evidence="9">
    <location>
        <begin position="730"/>
        <end position="752"/>
    </location>
</feature>
<dbReference type="SUPFAM" id="SSF52540">
    <property type="entry name" value="P-loop containing nucleoside triphosphate hydrolases"/>
    <property type="match status" value="1"/>
</dbReference>
<evidence type="ECO:0000256" key="3">
    <source>
        <dbReference type="ARBA" id="ARBA00022553"/>
    </source>
</evidence>
<dbReference type="PANTHER" id="PTHR48041:SF139">
    <property type="entry name" value="PROTEIN SCARLET"/>
    <property type="match status" value="1"/>
</dbReference>
<accession>A0A9X3BW32</accession>
<feature type="transmembrane region" description="Helical" evidence="9">
    <location>
        <begin position="506"/>
        <end position="527"/>
    </location>
</feature>
<feature type="domain" description="ABC transporter" evidence="11">
    <location>
        <begin position="207"/>
        <end position="440"/>
    </location>
</feature>
<dbReference type="InterPro" id="IPR008984">
    <property type="entry name" value="SMAD_FHA_dom_sf"/>
</dbReference>
<dbReference type="SMART" id="SM00240">
    <property type="entry name" value="FHA"/>
    <property type="match status" value="2"/>
</dbReference>
<feature type="domain" description="FHA" evidence="10">
    <location>
        <begin position="22"/>
        <end position="71"/>
    </location>
</feature>
<keyword evidence="6 12" id="KW-0067">ATP-binding</keyword>
<reference evidence="12" key="2">
    <citation type="journal article" date="2022" name="BMC Genomics">
        <title>Comparative genome analysis of mycobacteria focusing on tRNA and non-coding RNA.</title>
        <authorList>
            <person name="Behra P.R.K."/>
            <person name="Pettersson B.M.F."/>
            <person name="Ramesh M."/>
            <person name="Das S."/>
            <person name="Dasgupta S."/>
            <person name="Kirsebom L.A."/>
        </authorList>
    </citation>
    <scope>NUCLEOTIDE SEQUENCE</scope>
    <source>
        <strain evidence="12">DSM 44615</strain>
    </source>
</reference>
<evidence type="ECO:0000256" key="8">
    <source>
        <dbReference type="ARBA" id="ARBA00023136"/>
    </source>
</evidence>
<evidence type="ECO:0000256" key="2">
    <source>
        <dbReference type="ARBA" id="ARBA00022448"/>
    </source>
</evidence>
<dbReference type="InterPro" id="IPR000253">
    <property type="entry name" value="FHA_dom"/>
</dbReference>
<keyword evidence="5" id="KW-0547">Nucleotide-binding</keyword>
<keyword evidence="7 9" id="KW-1133">Transmembrane helix</keyword>
<dbReference type="InterPro" id="IPR003593">
    <property type="entry name" value="AAA+_ATPase"/>
</dbReference>
<dbReference type="Gene3D" id="3.40.50.300">
    <property type="entry name" value="P-loop containing nucleotide triphosphate hydrolases"/>
    <property type="match status" value="1"/>
</dbReference>
<feature type="domain" description="FHA" evidence="10">
    <location>
        <begin position="120"/>
        <end position="169"/>
    </location>
</feature>
<dbReference type="GO" id="GO:0005524">
    <property type="term" value="F:ATP binding"/>
    <property type="evidence" value="ECO:0007669"/>
    <property type="project" value="UniProtKB-KW"/>
</dbReference>
<proteinExistence type="predicted"/>
<dbReference type="InterPro" id="IPR027417">
    <property type="entry name" value="P-loop_NTPase"/>
</dbReference>
<evidence type="ECO:0000259" key="11">
    <source>
        <dbReference type="PROSITE" id="PS50893"/>
    </source>
</evidence>
<feature type="transmembrane region" description="Helical" evidence="9">
    <location>
        <begin position="588"/>
        <end position="613"/>
    </location>
</feature>
<evidence type="ECO:0000256" key="5">
    <source>
        <dbReference type="ARBA" id="ARBA00022741"/>
    </source>
</evidence>
<dbReference type="PROSITE" id="PS50893">
    <property type="entry name" value="ABC_TRANSPORTER_2"/>
    <property type="match status" value="1"/>
</dbReference>
<comment type="caution">
    <text evidence="12">The sequence shown here is derived from an EMBL/GenBank/DDBJ whole genome shotgun (WGS) entry which is preliminary data.</text>
</comment>
<gene>
    <name evidence="12" type="ORF">H7I41_08610</name>
</gene>
<evidence type="ECO:0000313" key="13">
    <source>
        <dbReference type="Proteomes" id="UP001140293"/>
    </source>
</evidence>
<keyword evidence="2" id="KW-0813">Transport</keyword>
<evidence type="ECO:0000259" key="10">
    <source>
        <dbReference type="PROSITE" id="PS50006"/>
    </source>
</evidence>
<protein>
    <submittedName>
        <fullName evidence="12">ATP-binding cassette domain-containing protein</fullName>
    </submittedName>
</protein>
<name>A0A9X3BW32_9MYCO</name>
<keyword evidence="8 9" id="KW-0472">Membrane</keyword>
<dbReference type="SMART" id="SM00382">
    <property type="entry name" value="AAA"/>
    <property type="match status" value="1"/>
</dbReference>
<evidence type="ECO:0000256" key="9">
    <source>
        <dbReference type="SAM" id="Phobius"/>
    </source>
</evidence>
<evidence type="ECO:0000256" key="4">
    <source>
        <dbReference type="ARBA" id="ARBA00022692"/>
    </source>
</evidence>
<evidence type="ECO:0000256" key="7">
    <source>
        <dbReference type="ARBA" id="ARBA00022989"/>
    </source>
</evidence>
<dbReference type="InterPro" id="IPR050352">
    <property type="entry name" value="ABCG_transporters"/>
</dbReference>
<evidence type="ECO:0000313" key="12">
    <source>
        <dbReference type="EMBL" id="MCV7169982.1"/>
    </source>
</evidence>
<feature type="transmembrane region" description="Helical" evidence="9">
    <location>
        <begin position="633"/>
        <end position="654"/>
    </location>
</feature>
<dbReference type="InterPro" id="IPR017871">
    <property type="entry name" value="ABC_transporter-like_CS"/>
</dbReference>
<feature type="transmembrane region" description="Helical" evidence="9">
    <location>
        <begin position="661"/>
        <end position="680"/>
    </location>
</feature>
<keyword evidence="13" id="KW-1185">Reference proteome</keyword>
<dbReference type="GO" id="GO:0016887">
    <property type="term" value="F:ATP hydrolysis activity"/>
    <property type="evidence" value="ECO:0007669"/>
    <property type="project" value="InterPro"/>
</dbReference>
<dbReference type="PROSITE" id="PS50006">
    <property type="entry name" value="FHA_DOMAIN"/>
    <property type="match status" value="2"/>
</dbReference>
<evidence type="ECO:0000256" key="6">
    <source>
        <dbReference type="ARBA" id="ARBA00022840"/>
    </source>
</evidence>
<keyword evidence="4 9" id="KW-0812">Transmembrane</keyword>
<dbReference type="InterPro" id="IPR003439">
    <property type="entry name" value="ABC_transporter-like_ATP-bd"/>
</dbReference>
<sequence>MTPTITVCSARGRHTFAPGRDVVIGRDVRADVRIPHPKVSRSHVILRHLDEGWIAVDDTSLHGMYVDGQRVPSVDVHGGLTIHLVAPDGPQLRFELGTAPPAADAVTKRMSRQSGREDSLTIGRAADNDIVVPDVLASRHHATLVTTDRGVQLSSTDARNGTFVNGVRVTDAPLADDDVVTIGNVDFVFTAGALVRRTQPAVTTGGLEVNEVSLAIERDVVLLDRVSFTARPGTLTAVIGPSGSGKSTLARMIVGAGRPTSGAVSFEGRDLHTGYDALRSRIGMVPQDDIVHGRLTIAQALEFAAELRMPADTAAEDRRQVIAAVLEELELSGHAQTRIDKLSGGQRKRVSVALELLTGPSLLVLDEPTTGLDPALDRAVMGMLRRLADAGRVIVVVTHSLTFLDVCDQVLLLAPGGKTAFCGSPGALGSAMGSTDWADIFTSVSADPDGVQRRFLAGREPSAAHSVVDDASAQPARAAAPSFTGLRRQVSTIARRQVRLLVANRGYLVFLAVLPFIVGLLPLTVAGDAGLGGPPPDGAPPFEAKHVIALTSFAAILMGVTLTVRDLVGERAIFQREQATGMSASAYLLAKIAVFGAVAVIQSAILVLVVTAPGFGKPAPSRAVVLGSPMLEFFAGIAATAVAAAVLGLAVSALARTGDQVIVLLAATLMAQLVLAGGFIPVTGRPLFETLAWLTPGRWGFAATASTADLASLVAGIADDKHWRHSPSAWLFDMAMLAVLTVLFAGIARWRIRFRAS</sequence>
<feature type="transmembrane region" description="Helical" evidence="9">
    <location>
        <begin position="547"/>
        <end position="568"/>
    </location>
</feature>
<dbReference type="PROSITE" id="PS00211">
    <property type="entry name" value="ABC_TRANSPORTER_1"/>
    <property type="match status" value="1"/>
</dbReference>
<reference evidence="12" key="1">
    <citation type="submission" date="2020-07" db="EMBL/GenBank/DDBJ databases">
        <authorList>
            <person name="Pettersson B.M.F."/>
            <person name="Behra P.R.K."/>
            <person name="Ramesh M."/>
            <person name="Das S."/>
            <person name="Dasgupta S."/>
            <person name="Kirsebom L.A."/>
        </authorList>
    </citation>
    <scope>NUCLEOTIDE SEQUENCE</scope>
    <source>
        <strain evidence="12">DSM 44615</strain>
    </source>
</reference>
<evidence type="ECO:0000256" key="1">
    <source>
        <dbReference type="ARBA" id="ARBA00004141"/>
    </source>
</evidence>
<comment type="subcellular location">
    <subcellularLocation>
        <location evidence="1">Membrane</location>
        <topology evidence="1">Multi-pass membrane protein</topology>
    </subcellularLocation>
</comment>